<evidence type="ECO:0000313" key="2">
    <source>
        <dbReference type="EMBL" id="VFK13327.1"/>
    </source>
</evidence>
<name>A0A450W8G7_9GAMM</name>
<dbReference type="EMBL" id="CAADFN010000003">
    <property type="protein sequence ID" value="VFK13327.1"/>
    <property type="molecule type" value="Genomic_DNA"/>
</dbReference>
<gene>
    <name evidence="1" type="ORF">BECKLFY1418B_GA0070995_10676</name>
    <name evidence="2" type="ORF">BECKLFY1418C_GA0070996_10032</name>
</gene>
<sequence>MNMSGTIWLPDRGEYMSETKQMTLLSETVNVRCVAESDFISITGVARFRNVDDPGFVIRNWMWARSSVEFTCIWNVLNMASFGMTAKQWQDANPGEEGNIRDRTNATQLVCLANLGNPNAPFISEGLAQSEHKKPNCTVIEQMEILTANRNVKRLEGGKA</sequence>
<dbReference type="AlphaFoldDB" id="A0A450W8G7"/>
<dbReference type="EMBL" id="CAADFF010000067">
    <property type="protein sequence ID" value="VFJ95231.1"/>
    <property type="molecule type" value="Genomic_DNA"/>
</dbReference>
<organism evidence="2">
    <name type="scientific">Candidatus Kentrum sp. LFY</name>
    <dbReference type="NCBI Taxonomy" id="2126342"/>
    <lineage>
        <taxon>Bacteria</taxon>
        <taxon>Pseudomonadati</taxon>
        <taxon>Pseudomonadota</taxon>
        <taxon>Gammaproteobacteria</taxon>
        <taxon>Candidatus Kentrum</taxon>
    </lineage>
</organism>
<accession>A0A450W8G7</accession>
<evidence type="ECO:0000313" key="1">
    <source>
        <dbReference type="EMBL" id="VFJ95231.1"/>
    </source>
</evidence>
<protein>
    <submittedName>
        <fullName evidence="2">Uncharacterized protein</fullName>
    </submittedName>
</protein>
<reference evidence="2" key="1">
    <citation type="submission" date="2019-02" db="EMBL/GenBank/DDBJ databases">
        <authorList>
            <person name="Gruber-Vodicka R. H."/>
            <person name="Seah K. B. B."/>
        </authorList>
    </citation>
    <scope>NUCLEOTIDE SEQUENCE</scope>
    <source>
        <strain evidence="2">BECK_BY7</strain>
        <strain evidence="1">BECK_M7</strain>
    </source>
</reference>
<proteinExistence type="predicted"/>